<gene>
    <name evidence="6" type="ORF">E4T88_12595</name>
</gene>
<dbReference type="PANTHER" id="PTHR47737:SF1">
    <property type="entry name" value="GLYCINE BETAINE_PROLINE BETAINE TRANSPORT SYSTEM PERMEASE PROTEIN PROW"/>
    <property type="match status" value="1"/>
</dbReference>
<dbReference type="InterPro" id="IPR007210">
    <property type="entry name" value="ABC_Gly_betaine_transp_sub-bd"/>
</dbReference>
<dbReference type="SUPFAM" id="SSF53850">
    <property type="entry name" value="Periplasmic binding protein-like II"/>
    <property type="match status" value="1"/>
</dbReference>
<dbReference type="GO" id="GO:0015871">
    <property type="term" value="P:choline transport"/>
    <property type="evidence" value="ECO:0007669"/>
    <property type="project" value="TreeGrafter"/>
</dbReference>
<evidence type="ECO:0000313" key="7">
    <source>
        <dbReference type="Proteomes" id="UP000298285"/>
    </source>
</evidence>
<dbReference type="RefSeq" id="WP_135105954.1">
    <property type="nucleotide sequence ID" value="NZ_JADGKW010000004.1"/>
</dbReference>
<keyword evidence="2" id="KW-0813">Transport</keyword>
<evidence type="ECO:0000256" key="1">
    <source>
        <dbReference type="ARBA" id="ARBA00004236"/>
    </source>
</evidence>
<dbReference type="GO" id="GO:0043190">
    <property type="term" value="C:ATP-binding cassette (ABC) transporter complex"/>
    <property type="evidence" value="ECO:0007669"/>
    <property type="project" value="InterPro"/>
</dbReference>
<dbReference type="Pfam" id="PF04069">
    <property type="entry name" value="OpuAC"/>
    <property type="match status" value="1"/>
</dbReference>
<feature type="domain" description="ABC-type glycine betaine transport system substrate-binding" evidence="5">
    <location>
        <begin position="27"/>
        <end position="264"/>
    </location>
</feature>
<evidence type="ECO:0000256" key="2">
    <source>
        <dbReference type="ARBA" id="ARBA00022448"/>
    </source>
</evidence>
<dbReference type="GO" id="GO:0015226">
    <property type="term" value="F:carnitine transmembrane transporter activity"/>
    <property type="evidence" value="ECO:0007669"/>
    <property type="project" value="TreeGrafter"/>
</dbReference>
<dbReference type="GO" id="GO:0005275">
    <property type="term" value="F:amine transmembrane transporter activity"/>
    <property type="evidence" value="ECO:0007669"/>
    <property type="project" value="TreeGrafter"/>
</dbReference>
<evidence type="ECO:0000259" key="5">
    <source>
        <dbReference type="Pfam" id="PF04069"/>
    </source>
</evidence>
<dbReference type="AlphaFoldDB" id="A0A4Y9IKB3"/>
<comment type="caution">
    <text evidence="6">The sequence shown here is derived from an EMBL/GenBank/DDBJ whole genome shotgun (WGS) entry which is preliminary data.</text>
</comment>
<sequence length="273" mass="31293">MNKIIYILLSFLLLGLTSCEPRHKQDVLILYPNWAEGIAITYLAKVMLEDKGYTVTLKRIEPGPIYTALSRGDADIYMDAWLPHTQKDYWAKYGHKLDLLGTVFDDGVTGLVVPAYVNIESIEELNENKDKFDKKIYGIASGAGIHANTEKAITAYNLDYSQISSSETSMITALKKAEKNKEWIVITGWKPHFMWTEFELKKLSDPKGIYPTDNIQVISRRGFKEDKPEIAAFFESFKLEDKLLHELIIDVSMEKNPEIGAKVFFEKHRPFLY</sequence>
<evidence type="ECO:0000256" key="3">
    <source>
        <dbReference type="ARBA" id="ARBA00022475"/>
    </source>
</evidence>
<accession>A0A4Y9IKB3</accession>
<evidence type="ECO:0000313" key="6">
    <source>
        <dbReference type="EMBL" id="TFU88706.1"/>
    </source>
</evidence>
<dbReference type="PROSITE" id="PS51257">
    <property type="entry name" value="PROKAR_LIPOPROTEIN"/>
    <property type="match status" value="1"/>
</dbReference>
<keyword evidence="4" id="KW-0472">Membrane</keyword>
<dbReference type="Proteomes" id="UP000298285">
    <property type="component" value="Unassembled WGS sequence"/>
</dbReference>
<dbReference type="PANTHER" id="PTHR47737">
    <property type="entry name" value="GLYCINE BETAINE/PROLINE BETAINE TRANSPORT SYSTEM PERMEASE PROTEIN PROW"/>
    <property type="match status" value="1"/>
</dbReference>
<dbReference type="CDD" id="cd13639">
    <property type="entry name" value="PBP2_OpuAC_like"/>
    <property type="match status" value="1"/>
</dbReference>
<evidence type="ECO:0000256" key="4">
    <source>
        <dbReference type="ARBA" id="ARBA00023136"/>
    </source>
</evidence>
<protein>
    <submittedName>
        <fullName evidence="6">Glycine betaine ABC transporter substrate-binding protein</fullName>
    </submittedName>
</protein>
<dbReference type="GO" id="GO:0031460">
    <property type="term" value="P:glycine betaine transport"/>
    <property type="evidence" value="ECO:0007669"/>
    <property type="project" value="TreeGrafter"/>
</dbReference>
<keyword evidence="3" id="KW-1003">Cell membrane</keyword>
<dbReference type="Gene3D" id="3.10.105.10">
    <property type="entry name" value="Dipeptide-binding Protein, Domain 3"/>
    <property type="match status" value="2"/>
</dbReference>
<reference evidence="6 7" key="1">
    <citation type="submission" date="2019-03" db="EMBL/GenBank/DDBJ databases">
        <title>Diversity of the mouse oral microbiome.</title>
        <authorList>
            <person name="Joseph S."/>
            <person name="Aduse-Opoku J."/>
            <person name="Curtis M."/>
            <person name="Wade W."/>
            <person name="Hashim A."/>
        </authorList>
    </citation>
    <scope>NUCLEOTIDE SEQUENCE [LARGE SCALE GENOMIC DNA]</scope>
    <source>
        <strain evidence="6 7">P11</strain>
    </source>
</reference>
<comment type="subcellular location">
    <subcellularLocation>
        <location evidence="1">Cell membrane</location>
    </subcellularLocation>
</comment>
<name>A0A4Y9IKB3_9BACT</name>
<dbReference type="EMBL" id="SPPK01000004">
    <property type="protein sequence ID" value="TFU88706.1"/>
    <property type="molecule type" value="Genomic_DNA"/>
</dbReference>
<organism evidence="6 7">
    <name type="scientific">Dysgonomonas mossii</name>
    <dbReference type="NCBI Taxonomy" id="163665"/>
    <lineage>
        <taxon>Bacteria</taxon>
        <taxon>Pseudomonadati</taxon>
        <taxon>Bacteroidota</taxon>
        <taxon>Bacteroidia</taxon>
        <taxon>Bacteroidales</taxon>
        <taxon>Dysgonomonadaceae</taxon>
        <taxon>Dysgonomonas</taxon>
    </lineage>
</organism>
<dbReference type="OrthoDB" id="9787902at2"/>
<proteinExistence type="predicted"/>
<dbReference type="Gene3D" id="3.40.190.100">
    <property type="entry name" value="Glycine betaine-binding periplasmic protein, domain 2"/>
    <property type="match status" value="1"/>
</dbReference>